<sequence>MIIFRSLSAFDTMYFCFYVKMVHKLGVLCCLVWIEEKQILQEFV</sequence>
<proteinExistence type="predicted"/>
<reference evidence="1" key="1">
    <citation type="submission" date="2018-02" db="EMBL/GenBank/DDBJ databases">
        <title>Rhizophora mucronata_Transcriptome.</title>
        <authorList>
            <person name="Meera S.P."/>
            <person name="Sreeshan A."/>
            <person name="Augustine A."/>
        </authorList>
    </citation>
    <scope>NUCLEOTIDE SEQUENCE</scope>
    <source>
        <tissue evidence="1">Leaf</tissue>
    </source>
</reference>
<accession>A0A2P2ITT4</accession>
<dbReference type="AlphaFoldDB" id="A0A2P2ITT4"/>
<protein>
    <submittedName>
        <fullName evidence="1">Uncharacterized protein</fullName>
    </submittedName>
</protein>
<organism evidence="1">
    <name type="scientific">Rhizophora mucronata</name>
    <name type="common">Asiatic mangrove</name>
    <dbReference type="NCBI Taxonomy" id="61149"/>
    <lineage>
        <taxon>Eukaryota</taxon>
        <taxon>Viridiplantae</taxon>
        <taxon>Streptophyta</taxon>
        <taxon>Embryophyta</taxon>
        <taxon>Tracheophyta</taxon>
        <taxon>Spermatophyta</taxon>
        <taxon>Magnoliopsida</taxon>
        <taxon>eudicotyledons</taxon>
        <taxon>Gunneridae</taxon>
        <taxon>Pentapetalae</taxon>
        <taxon>rosids</taxon>
        <taxon>fabids</taxon>
        <taxon>Malpighiales</taxon>
        <taxon>Rhizophoraceae</taxon>
        <taxon>Rhizophora</taxon>
    </lineage>
</organism>
<evidence type="ECO:0000313" key="1">
    <source>
        <dbReference type="EMBL" id="MBW84597.1"/>
    </source>
</evidence>
<dbReference type="EMBL" id="GGEC01004114">
    <property type="protein sequence ID" value="MBW84597.1"/>
    <property type="molecule type" value="Transcribed_RNA"/>
</dbReference>
<name>A0A2P2ITT4_RHIMU</name>